<organism evidence="1 2">
    <name type="scientific">Trichothecium roseum</name>
    <dbReference type="NCBI Taxonomy" id="47278"/>
    <lineage>
        <taxon>Eukaryota</taxon>
        <taxon>Fungi</taxon>
        <taxon>Dikarya</taxon>
        <taxon>Ascomycota</taxon>
        <taxon>Pezizomycotina</taxon>
        <taxon>Sordariomycetes</taxon>
        <taxon>Hypocreomycetidae</taxon>
        <taxon>Hypocreales</taxon>
        <taxon>Hypocreales incertae sedis</taxon>
        <taxon>Trichothecium</taxon>
    </lineage>
</organism>
<gene>
    <name evidence="1" type="ORF">N3K66_001757</name>
</gene>
<keyword evidence="2" id="KW-1185">Reference proteome</keyword>
<evidence type="ECO:0000313" key="2">
    <source>
        <dbReference type="Proteomes" id="UP001163324"/>
    </source>
</evidence>
<evidence type="ECO:0000313" key="1">
    <source>
        <dbReference type="EMBL" id="KAI9902405.1"/>
    </source>
</evidence>
<sequence length="530" mass="58804">MALSPAASVRRSAGSSAASLRQSNNSKGSGSGSASGYGSGSRDHGRRRTHDHHDQHGSISIDTLVNHLLSAKRSLSSITLVVRGHELATQARASHEDATILSAQTAFLRSSIMDQAALLVRVRRALQATYDWAKRDFDKLLKQMDDVDRRLEKTMSSLRTTVVDGLLRPRDEEAPKTLIDFVDEESVFGIRDQMKKSIQELQSIQQSFDGDLLRFDTDIRNLRKSFSDPNQSTEADFEPSVPWTDRLVVLNEHSSNMAHLLTSLTKHFDLCVTAIRATDGAAALARRKAAEATQIQGHESVSISGVIAEHEAQMSELEPQTANDRAEMLKVVVQDAGEVDDVVREIRERLAALEAEYDALQADCQGTRQAYAVALGSHGALVEIGDRLGDYLAAEDDFRSRWDLEKDAVFVKLREMQELREFYERYADAYDGLVLEARRRRAVDEKIAAVWRKAQDGVDKILLADQAEREGFRTDVGEFLPTDLWAGMQGPPRRYEVVPVPTNTTTITTTTTAINDRRGEGRRAGEDGLG</sequence>
<reference evidence="1" key="1">
    <citation type="submission" date="2022-10" db="EMBL/GenBank/DDBJ databases">
        <title>Complete Genome of Trichothecium roseum strain YXFP-22015, a Plant Pathogen Isolated from Citrus.</title>
        <authorList>
            <person name="Wang Y."/>
            <person name="Zhu L."/>
        </authorList>
    </citation>
    <scope>NUCLEOTIDE SEQUENCE</scope>
    <source>
        <strain evidence="1">YXFP-22015</strain>
    </source>
</reference>
<protein>
    <submittedName>
        <fullName evidence="1">Uncharacterized protein</fullName>
    </submittedName>
</protein>
<dbReference type="Proteomes" id="UP001163324">
    <property type="component" value="Chromosome 2"/>
</dbReference>
<dbReference type="EMBL" id="CM047941">
    <property type="protein sequence ID" value="KAI9902405.1"/>
    <property type="molecule type" value="Genomic_DNA"/>
</dbReference>
<comment type="caution">
    <text evidence="1">The sequence shown here is derived from an EMBL/GenBank/DDBJ whole genome shotgun (WGS) entry which is preliminary data.</text>
</comment>
<proteinExistence type="predicted"/>
<name>A0ACC0V9K6_9HYPO</name>
<accession>A0ACC0V9K6</accession>